<accession>A0A914ARP4</accession>
<evidence type="ECO:0000256" key="2">
    <source>
        <dbReference type="ARBA" id="ARBA00022737"/>
    </source>
</evidence>
<organism evidence="5 6">
    <name type="scientific">Patiria miniata</name>
    <name type="common">Bat star</name>
    <name type="synonym">Asterina miniata</name>
    <dbReference type="NCBI Taxonomy" id="46514"/>
    <lineage>
        <taxon>Eukaryota</taxon>
        <taxon>Metazoa</taxon>
        <taxon>Echinodermata</taxon>
        <taxon>Eleutherozoa</taxon>
        <taxon>Asterozoa</taxon>
        <taxon>Asteroidea</taxon>
        <taxon>Valvatacea</taxon>
        <taxon>Valvatida</taxon>
        <taxon>Asterinidae</taxon>
        <taxon>Patiria</taxon>
    </lineage>
</organism>
<dbReference type="SUPFAM" id="SSF47473">
    <property type="entry name" value="EF-hand"/>
    <property type="match status" value="1"/>
</dbReference>
<dbReference type="InterPro" id="IPR039647">
    <property type="entry name" value="EF_hand_pair_protein_CML-like"/>
</dbReference>
<name>A0A914ARP4_PATMI</name>
<feature type="domain" description="EF-hand" evidence="4">
    <location>
        <begin position="50"/>
        <end position="83"/>
    </location>
</feature>
<protein>
    <recommendedName>
        <fullName evidence="4">EF-hand domain-containing protein</fullName>
    </recommendedName>
</protein>
<dbReference type="InterPro" id="IPR018247">
    <property type="entry name" value="EF_Hand_1_Ca_BS"/>
</dbReference>
<keyword evidence="3" id="KW-0106">Calcium</keyword>
<evidence type="ECO:0000256" key="3">
    <source>
        <dbReference type="ARBA" id="ARBA00022837"/>
    </source>
</evidence>
<dbReference type="Gene3D" id="1.10.238.10">
    <property type="entry name" value="EF-hand"/>
    <property type="match status" value="2"/>
</dbReference>
<evidence type="ECO:0000313" key="5">
    <source>
        <dbReference type="EnsemblMetazoa" id="XP_038066061.1"/>
    </source>
</evidence>
<dbReference type="InterPro" id="IPR002048">
    <property type="entry name" value="EF_hand_dom"/>
</dbReference>
<feature type="domain" description="EF-hand" evidence="4">
    <location>
        <begin position="93"/>
        <end position="128"/>
    </location>
</feature>
<dbReference type="PROSITE" id="PS50222">
    <property type="entry name" value="EF_HAND_2"/>
    <property type="match status" value="4"/>
</dbReference>
<dbReference type="FunFam" id="1.10.238.10:FF:000003">
    <property type="entry name" value="Calmodulin A"/>
    <property type="match status" value="1"/>
</dbReference>
<dbReference type="GeneID" id="119736121"/>
<dbReference type="OrthoDB" id="26525at2759"/>
<dbReference type="Pfam" id="PF13499">
    <property type="entry name" value="EF-hand_7"/>
    <property type="match status" value="2"/>
</dbReference>
<dbReference type="CDD" id="cd00051">
    <property type="entry name" value="EFh"/>
    <property type="match status" value="1"/>
</dbReference>
<evidence type="ECO:0000313" key="6">
    <source>
        <dbReference type="Proteomes" id="UP000887568"/>
    </source>
</evidence>
<sequence>MYESKMSFFNSDVPEIVLKSLFSKYDKDGSGSLNSEELKMMAQNDLGMNKNQAEAFIMLGDKDGNQKISFQEFYDWIKSGERFSMIDDSSRFFLVRKAIELFKKFDKDGSGVLEKAEMDEVLMSFGAKREHLDAHLKAIDKGGDGTVSFSEFLDYLNWLPRQ</sequence>
<dbReference type="AlphaFoldDB" id="A0A914ARP4"/>
<dbReference type="OMA" id="FQELINW"/>
<dbReference type="PROSITE" id="PS00018">
    <property type="entry name" value="EF_HAND_1"/>
    <property type="match status" value="3"/>
</dbReference>
<feature type="domain" description="EF-hand" evidence="4">
    <location>
        <begin position="13"/>
        <end position="48"/>
    </location>
</feature>
<keyword evidence="2" id="KW-0677">Repeat</keyword>
<dbReference type="SMART" id="SM00054">
    <property type="entry name" value="EFh"/>
    <property type="match status" value="4"/>
</dbReference>
<dbReference type="Proteomes" id="UP000887568">
    <property type="component" value="Unplaced"/>
</dbReference>
<proteinExistence type="predicted"/>
<dbReference type="RefSeq" id="XP_038066061.1">
    <property type="nucleotide sequence ID" value="XM_038210133.1"/>
</dbReference>
<dbReference type="EnsemblMetazoa" id="XM_038210133.1">
    <property type="protein sequence ID" value="XP_038066061.1"/>
    <property type="gene ID" value="LOC119736121"/>
</dbReference>
<keyword evidence="6" id="KW-1185">Reference proteome</keyword>
<dbReference type="PANTHER" id="PTHR10891">
    <property type="entry name" value="EF-HAND CALCIUM-BINDING DOMAIN CONTAINING PROTEIN"/>
    <property type="match status" value="1"/>
</dbReference>
<evidence type="ECO:0000259" key="4">
    <source>
        <dbReference type="PROSITE" id="PS50222"/>
    </source>
</evidence>
<feature type="domain" description="EF-hand" evidence="4">
    <location>
        <begin position="130"/>
        <end position="162"/>
    </location>
</feature>
<dbReference type="GO" id="GO:0005509">
    <property type="term" value="F:calcium ion binding"/>
    <property type="evidence" value="ECO:0007669"/>
    <property type="project" value="InterPro"/>
</dbReference>
<dbReference type="InterPro" id="IPR011992">
    <property type="entry name" value="EF-hand-dom_pair"/>
</dbReference>
<keyword evidence="1" id="KW-0479">Metal-binding</keyword>
<evidence type="ECO:0000256" key="1">
    <source>
        <dbReference type="ARBA" id="ARBA00022723"/>
    </source>
</evidence>
<reference evidence="5" key="1">
    <citation type="submission" date="2022-11" db="UniProtKB">
        <authorList>
            <consortium name="EnsemblMetazoa"/>
        </authorList>
    </citation>
    <scope>IDENTIFICATION</scope>
</reference>